<reference evidence="1 2" key="1">
    <citation type="submission" date="2024-05" db="EMBL/GenBank/DDBJ databases">
        <title>Haplotype-resolved chromosome-level genome assembly of Huyou (Citrus changshanensis).</title>
        <authorList>
            <person name="Miao C."/>
            <person name="Chen W."/>
            <person name="Wu Y."/>
            <person name="Wang L."/>
            <person name="Zhao S."/>
            <person name="Grierson D."/>
            <person name="Xu C."/>
            <person name="Chen K."/>
        </authorList>
    </citation>
    <scope>NUCLEOTIDE SEQUENCE [LARGE SCALE GENOMIC DNA]</scope>
    <source>
        <strain evidence="1">01-14</strain>
        <tissue evidence="1">Leaf</tissue>
    </source>
</reference>
<accession>A0AAP0MT91</accession>
<dbReference type="Proteomes" id="UP001428341">
    <property type="component" value="Unassembled WGS sequence"/>
</dbReference>
<name>A0AAP0MT91_9ROSI</name>
<proteinExistence type="predicted"/>
<organism evidence="1 2">
    <name type="scientific">Citrus x changshan-huyou</name>
    <dbReference type="NCBI Taxonomy" id="2935761"/>
    <lineage>
        <taxon>Eukaryota</taxon>
        <taxon>Viridiplantae</taxon>
        <taxon>Streptophyta</taxon>
        <taxon>Embryophyta</taxon>
        <taxon>Tracheophyta</taxon>
        <taxon>Spermatophyta</taxon>
        <taxon>Magnoliopsida</taxon>
        <taxon>eudicotyledons</taxon>
        <taxon>Gunneridae</taxon>
        <taxon>Pentapetalae</taxon>
        <taxon>rosids</taxon>
        <taxon>malvids</taxon>
        <taxon>Sapindales</taxon>
        <taxon>Rutaceae</taxon>
        <taxon>Aurantioideae</taxon>
        <taxon>Citrus</taxon>
    </lineage>
</organism>
<dbReference type="AlphaFoldDB" id="A0AAP0MT91"/>
<evidence type="ECO:0000313" key="1">
    <source>
        <dbReference type="EMBL" id="KAK9216515.1"/>
    </source>
</evidence>
<dbReference type="EMBL" id="JBCGBO010000003">
    <property type="protein sequence ID" value="KAK9216515.1"/>
    <property type="molecule type" value="Genomic_DNA"/>
</dbReference>
<gene>
    <name evidence="1" type="ORF">WN944_008524</name>
</gene>
<sequence length="83" mass="8875">MSTPKGTEYVNEEGAMETKVETVDYRSSAGENREPTKEKVGVVHLTRNNRASGTGGGFLARTADAVSKTVQAAKDKVWGSSNK</sequence>
<evidence type="ECO:0000313" key="2">
    <source>
        <dbReference type="Proteomes" id="UP001428341"/>
    </source>
</evidence>
<keyword evidence="2" id="KW-1185">Reference proteome</keyword>
<comment type="caution">
    <text evidence="1">The sequence shown here is derived from an EMBL/GenBank/DDBJ whole genome shotgun (WGS) entry which is preliminary data.</text>
</comment>
<protein>
    <submittedName>
        <fullName evidence="1">Uncharacterized protein</fullName>
    </submittedName>
</protein>